<comment type="subcellular location">
    <subcellularLocation>
        <location evidence="1">Nucleus</location>
    </subcellularLocation>
</comment>
<keyword evidence="3 6" id="KW-0863">Zinc-finger</keyword>
<organism evidence="8 9">
    <name type="scientific">Orchesella dallaii</name>
    <dbReference type="NCBI Taxonomy" id="48710"/>
    <lineage>
        <taxon>Eukaryota</taxon>
        <taxon>Metazoa</taxon>
        <taxon>Ecdysozoa</taxon>
        <taxon>Arthropoda</taxon>
        <taxon>Hexapoda</taxon>
        <taxon>Collembola</taxon>
        <taxon>Entomobryomorpha</taxon>
        <taxon>Entomobryoidea</taxon>
        <taxon>Orchesellidae</taxon>
        <taxon>Orchesellinae</taxon>
        <taxon>Orchesella</taxon>
    </lineage>
</organism>
<evidence type="ECO:0000256" key="6">
    <source>
        <dbReference type="PROSITE-ProRule" id="PRU00146"/>
    </source>
</evidence>
<name>A0ABP1Q2W2_9HEXA</name>
<keyword evidence="4" id="KW-0862">Zinc</keyword>
<dbReference type="InterPro" id="IPR019786">
    <property type="entry name" value="Zinc_finger_PHD-type_CS"/>
</dbReference>
<gene>
    <name evidence="8" type="ORF">ODALV1_LOCUS6713</name>
</gene>
<dbReference type="Gene3D" id="3.30.40.10">
    <property type="entry name" value="Zinc/RING finger domain, C3HC4 (zinc finger)"/>
    <property type="match status" value="1"/>
</dbReference>
<evidence type="ECO:0000313" key="9">
    <source>
        <dbReference type="Proteomes" id="UP001642540"/>
    </source>
</evidence>
<dbReference type="PROSITE" id="PS50016">
    <property type="entry name" value="ZF_PHD_2"/>
    <property type="match status" value="1"/>
</dbReference>
<dbReference type="Pfam" id="PF00628">
    <property type="entry name" value="PHD"/>
    <property type="match status" value="1"/>
</dbReference>
<proteinExistence type="predicted"/>
<keyword evidence="9" id="KW-1185">Reference proteome</keyword>
<keyword evidence="2" id="KW-0479">Metal-binding</keyword>
<dbReference type="Proteomes" id="UP001642540">
    <property type="component" value="Unassembled WGS sequence"/>
</dbReference>
<dbReference type="SUPFAM" id="SSF57903">
    <property type="entry name" value="FYVE/PHD zinc finger"/>
    <property type="match status" value="1"/>
</dbReference>
<dbReference type="InterPro" id="IPR001965">
    <property type="entry name" value="Znf_PHD"/>
</dbReference>
<dbReference type="EMBL" id="CAXLJM020000020">
    <property type="protein sequence ID" value="CAL8087364.1"/>
    <property type="molecule type" value="Genomic_DNA"/>
</dbReference>
<evidence type="ECO:0000313" key="8">
    <source>
        <dbReference type="EMBL" id="CAL8087364.1"/>
    </source>
</evidence>
<comment type="caution">
    <text evidence="8">The sequence shown here is derived from an EMBL/GenBank/DDBJ whole genome shotgun (WGS) entry which is preliminary data.</text>
</comment>
<evidence type="ECO:0000256" key="4">
    <source>
        <dbReference type="ARBA" id="ARBA00022833"/>
    </source>
</evidence>
<evidence type="ECO:0000256" key="1">
    <source>
        <dbReference type="ARBA" id="ARBA00004123"/>
    </source>
</evidence>
<dbReference type="SMART" id="SM00249">
    <property type="entry name" value="PHD"/>
    <property type="match status" value="1"/>
</dbReference>
<evidence type="ECO:0000259" key="7">
    <source>
        <dbReference type="PROSITE" id="PS50016"/>
    </source>
</evidence>
<sequence>MDLQVSTEMSITLGEDGVSMEVVAEEQLYCVCQTPWDANNRRFMIHCDHCQNWFHGDCVDITEKESQWIDSYSCPRCEKFAGPSKCKILRTYTVYNKER</sequence>
<evidence type="ECO:0000256" key="2">
    <source>
        <dbReference type="ARBA" id="ARBA00022723"/>
    </source>
</evidence>
<dbReference type="InterPro" id="IPR011011">
    <property type="entry name" value="Znf_FYVE_PHD"/>
</dbReference>
<protein>
    <recommendedName>
        <fullName evidence="7">PHD-type domain-containing protein</fullName>
    </recommendedName>
</protein>
<dbReference type="PANTHER" id="PTHR46174:SF1">
    <property type="entry name" value="CXXC-TYPE ZINC FINGER PROTEIN 1"/>
    <property type="match status" value="1"/>
</dbReference>
<dbReference type="InterPro" id="IPR037869">
    <property type="entry name" value="Spp1/CFP1"/>
</dbReference>
<reference evidence="8 9" key="1">
    <citation type="submission" date="2024-08" db="EMBL/GenBank/DDBJ databases">
        <authorList>
            <person name="Cucini C."/>
            <person name="Frati F."/>
        </authorList>
    </citation>
    <scope>NUCLEOTIDE SEQUENCE [LARGE SCALE GENOMIC DNA]</scope>
</reference>
<dbReference type="PANTHER" id="PTHR46174">
    <property type="entry name" value="CXXC-TYPE ZINC FINGER PROTEIN 1"/>
    <property type="match status" value="1"/>
</dbReference>
<dbReference type="InterPro" id="IPR013083">
    <property type="entry name" value="Znf_RING/FYVE/PHD"/>
</dbReference>
<evidence type="ECO:0000256" key="3">
    <source>
        <dbReference type="ARBA" id="ARBA00022771"/>
    </source>
</evidence>
<feature type="domain" description="PHD-type" evidence="7">
    <location>
        <begin position="27"/>
        <end position="80"/>
    </location>
</feature>
<keyword evidence="5" id="KW-0539">Nucleus</keyword>
<accession>A0ABP1Q2W2</accession>
<dbReference type="PROSITE" id="PS01359">
    <property type="entry name" value="ZF_PHD_1"/>
    <property type="match status" value="1"/>
</dbReference>
<dbReference type="InterPro" id="IPR019787">
    <property type="entry name" value="Znf_PHD-finger"/>
</dbReference>
<evidence type="ECO:0000256" key="5">
    <source>
        <dbReference type="ARBA" id="ARBA00023242"/>
    </source>
</evidence>